<dbReference type="Proteomes" id="UP000199310">
    <property type="component" value="Unassembled WGS sequence"/>
</dbReference>
<sequence>MRKLLRCYRKDAILFLVAFLSVLFFTQCKKDKNKPAQDVMNANFLVGKKWQIKAMTITPGFGGETVTDIYKGMAGCSKDDYVVYYADGTGSEDEGPTKCDENLPQQRSFIWKLSADGTLDQPVDDDFIGTWKAVKKSATSFTITGTGKISDDTVIRTMVVTCEAI</sequence>
<evidence type="ECO:0008006" key="3">
    <source>
        <dbReference type="Google" id="ProtNLM"/>
    </source>
</evidence>
<name>A0A1I0S6M1_9BACT</name>
<dbReference type="RefSeq" id="WP_089897393.1">
    <property type="nucleotide sequence ID" value="NZ_FOJG01000002.1"/>
</dbReference>
<evidence type="ECO:0000313" key="2">
    <source>
        <dbReference type="Proteomes" id="UP000199310"/>
    </source>
</evidence>
<proteinExistence type="predicted"/>
<organism evidence="1 2">
    <name type="scientific">Chitinophaga arvensicola</name>
    <dbReference type="NCBI Taxonomy" id="29529"/>
    <lineage>
        <taxon>Bacteria</taxon>
        <taxon>Pseudomonadati</taxon>
        <taxon>Bacteroidota</taxon>
        <taxon>Chitinophagia</taxon>
        <taxon>Chitinophagales</taxon>
        <taxon>Chitinophagaceae</taxon>
        <taxon>Chitinophaga</taxon>
    </lineage>
</organism>
<dbReference type="EMBL" id="FOJG01000002">
    <property type="protein sequence ID" value="SEW50942.1"/>
    <property type="molecule type" value="Genomic_DNA"/>
</dbReference>
<gene>
    <name evidence="1" type="ORF">SAMN04488122_4027</name>
</gene>
<evidence type="ECO:0000313" key="1">
    <source>
        <dbReference type="EMBL" id="SEW50942.1"/>
    </source>
</evidence>
<dbReference type="AlphaFoldDB" id="A0A1I0S6M1"/>
<reference evidence="2" key="1">
    <citation type="submission" date="2016-10" db="EMBL/GenBank/DDBJ databases">
        <authorList>
            <person name="Varghese N."/>
            <person name="Submissions S."/>
        </authorList>
    </citation>
    <scope>NUCLEOTIDE SEQUENCE [LARGE SCALE GENOMIC DNA]</scope>
    <source>
        <strain evidence="2">DSM 3695</strain>
    </source>
</reference>
<keyword evidence="2" id="KW-1185">Reference proteome</keyword>
<dbReference type="STRING" id="29529.SAMN04488122_4027"/>
<dbReference type="OrthoDB" id="713936at2"/>
<protein>
    <recommendedName>
        <fullName evidence="3">Lipocalin-like domain-containing protein</fullName>
    </recommendedName>
</protein>
<accession>A0A1I0S6M1</accession>